<proteinExistence type="predicted"/>
<evidence type="ECO:0000313" key="2">
    <source>
        <dbReference type="Proteomes" id="UP000748531"/>
    </source>
</evidence>
<keyword evidence="2" id="KW-1185">Reference proteome</keyword>
<accession>A0A8J4X0G6</accession>
<feature type="non-terminal residue" evidence="1">
    <location>
        <position position="1"/>
    </location>
</feature>
<reference evidence="1" key="1">
    <citation type="submission" date="2019-05" db="EMBL/GenBank/DDBJ databases">
        <title>Annotation for the trematode Paragonimus heterotremus.</title>
        <authorList>
            <person name="Choi Y.-J."/>
        </authorList>
    </citation>
    <scope>NUCLEOTIDE SEQUENCE</scope>
    <source>
        <strain evidence="1">LC</strain>
    </source>
</reference>
<organism evidence="1 2">
    <name type="scientific">Paragonimus heterotremus</name>
    <dbReference type="NCBI Taxonomy" id="100268"/>
    <lineage>
        <taxon>Eukaryota</taxon>
        <taxon>Metazoa</taxon>
        <taxon>Spiralia</taxon>
        <taxon>Lophotrochozoa</taxon>
        <taxon>Platyhelminthes</taxon>
        <taxon>Trematoda</taxon>
        <taxon>Digenea</taxon>
        <taxon>Plagiorchiida</taxon>
        <taxon>Troglotremata</taxon>
        <taxon>Troglotrematidae</taxon>
        <taxon>Paragonimus</taxon>
    </lineage>
</organism>
<name>A0A8J4X0G6_9TREM</name>
<comment type="caution">
    <text evidence="1">The sequence shown here is derived from an EMBL/GenBank/DDBJ whole genome shotgun (WGS) entry which is preliminary data.</text>
</comment>
<protein>
    <submittedName>
        <fullName evidence="1">Uncharacterized protein</fullName>
    </submittedName>
</protein>
<evidence type="ECO:0000313" key="1">
    <source>
        <dbReference type="EMBL" id="KAF5401857.1"/>
    </source>
</evidence>
<dbReference type="EMBL" id="LUCH01002191">
    <property type="protein sequence ID" value="KAF5401857.1"/>
    <property type="molecule type" value="Genomic_DNA"/>
</dbReference>
<gene>
    <name evidence="1" type="ORF">PHET_03566</name>
</gene>
<dbReference type="Proteomes" id="UP000748531">
    <property type="component" value="Unassembled WGS sequence"/>
</dbReference>
<sequence>QSQHNTTCESPSNFLELLVAQEKKSVRPLRFLREMNLAN</sequence>
<dbReference type="AlphaFoldDB" id="A0A8J4X0G6"/>